<dbReference type="Proteomes" id="UP001153678">
    <property type="component" value="Unassembled WGS sequence"/>
</dbReference>
<feature type="non-terminal residue" evidence="1">
    <location>
        <position position="1"/>
    </location>
</feature>
<accession>A0A9W4T6X3</accession>
<gene>
    <name evidence="1" type="ORF">FWILDA_LOCUS16512</name>
</gene>
<proteinExistence type="predicted"/>
<organism evidence="1 2">
    <name type="scientific">Funneliformis geosporum</name>
    <dbReference type="NCBI Taxonomy" id="1117311"/>
    <lineage>
        <taxon>Eukaryota</taxon>
        <taxon>Fungi</taxon>
        <taxon>Fungi incertae sedis</taxon>
        <taxon>Mucoromycota</taxon>
        <taxon>Glomeromycotina</taxon>
        <taxon>Glomeromycetes</taxon>
        <taxon>Glomerales</taxon>
        <taxon>Glomeraceae</taxon>
        <taxon>Funneliformis</taxon>
    </lineage>
</organism>
<comment type="caution">
    <text evidence="1">The sequence shown here is derived from an EMBL/GenBank/DDBJ whole genome shotgun (WGS) entry which is preliminary data.</text>
</comment>
<sequence length="67" mass="7751">VLGFCKLPKKSDLVVIVHPEKKNSLVKGKIVPLIEDYLKIKLQIRTWEEMDNENAIIMETTNKSKEN</sequence>
<name>A0A9W4T6X3_9GLOM</name>
<reference evidence="1" key="1">
    <citation type="submission" date="2022-08" db="EMBL/GenBank/DDBJ databases">
        <authorList>
            <person name="Kallberg Y."/>
            <person name="Tangrot J."/>
            <person name="Rosling A."/>
        </authorList>
    </citation>
    <scope>NUCLEOTIDE SEQUENCE</scope>
    <source>
        <strain evidence="1">Wild A</strain>
    </source>
</reference>
<dbReference type="EMBL" id="CAMKVN010010735">
    <property type="protein sequence ID" value="CAI2194311.1"/>
    <property type="molecule type" value="Genomic_DNA"/>
</dbReference>
<keyword evidence="2" id="KW-1185">Reference proteome</keyword>
<protein>
    <submittedName>
        <fullName evidence="1">15669_t:CDS:1</fullName>
    </submittedName>
</protein>
<evidence type="ECO:0000313" key="2">
    <source>
        <dbReference type="Proteomes" id="UP001153678"/>
    </source>
</evidence>
<evidence type="ECO:0000313" key="1">
    <source>
        <dbReference type="EMBL" id="CAI2194311.1"/>
    </source>
</evidence>
<dbReference type="AlphaFoldDB" id="A0A9W4T6X3"/>